<dbReference type="AlphaFoldDB" id="H5XG75"/>
<keyword evidence="1" id="KW-0812">Transmembrane</keyword>
<feature type="transmembrane region" description="Helical" evidence="1">
    <location>
        <begin position="124"/>
        <end position="141"/>
    </location>
</feature>
<organism evidence="2 3">
    <name type="scientific">Saccharomonospora cyanea NA-134</name>
    <dbReference type="NCBI Taxonomy" id="882082"/>
    <lineage>
        <taxon>Bacteria</taxon>
        <taxon>Bacillati</taxon>
        <taxon>Actinomycetota</taxon>
        <taxon>Actinomycetes</taxon>
        <taxon>Pseudonocardiales</taxon>
        <taxon>Pseudonocardiaceae</taxon>
        <taxon>Saccharomonospora</taxon>
    </lineage>
</organism>
<evidence type="ECO:0000313" key="3">
    <source>
        <dbReference type="Proteomes" id="UP000002791"/>
    </source>
</evidence>
<evidence type="ECO:0008006" key="4">
    <source>
        <dbReference type="Google" id="ProtNLM"/>
    </source>
</evidence>
<proteinExistence type="predicted"/>
<dbReference type="RefSeq" id="WP_005458564.1">
    <property type="nucleotide sequence ID" value="NZ_CM001440.1"/>
</dbReference>
<accession>H5XG75</accession>
<dbReference type="InterPro" id="IPR049500">
    <property type="entry name" value="Peptidase_M50B-like"/>
</dbReference>
<reference evidence="2 3" key="1">
    <citation type="submission" date="2011-11" db="EMBL/GenBank/DDBJ databases">
        <title>The Noncontiguous Finished sequence of Saccharomonospora cyanea NA-134.</title>
        <authorList>
            <consortium name="US DOE Joint Genome Institute"/>
            <person name="Lucas S."/>
            <person name="Han J."/>
            <person name="Lapidus A."/>
            <person name="Cheng J.-F."/>
            <person name="Goodwin L."/>
            <person name="Pitluck S."/>
            <person name="Peters L."/>
            <person name="Ovchinnikova G."/>
            <person name="Lu M."/>
            <person name="Detter J.C."/>
            <person name="Han C."/>
            <person name="Tapia R."/>
            <person name="Land M."/>
            <person name="Hauser L."/>
            <person name="Kyrpides N."/>
            <person name="Ivanova N."/>
            <person name="Pagani I."/>
            <person name="Brambilla E.-M."/>
            <person name="Klenk H.-P."/>
            <person name="Woyke T."/>
        </authorList>
    </citation>
    <scope>NUCLEOTIDE SEQUENCE [LARGE SCALE GENOMIC DNA]</scope>
    <source>
        <strain evidence="2 3">NA-134</strain>
    </source>
</reference>
<feature type="transmembrane region" description="Helical" evidence="1">
    <location>
        <begin position="98"/>
        <end position="118"/>
    </location>
</feature>
<feature type="transmembrane region" description="Helical" evidence="1">
    <location>
        <begin position="25"/>
        <end position="43"/>
    </location>
</feature>
<feature type="transmembrane region" description="Helical" evidence="1">
    <location>
        <begin position="172"/>
        <end position="190"/>
    </location>
</feature>
<feature type="transmembrane region" description="Helical" evidence="1">
    <location>
        <begin position="148"/>
        <end position="166"/>
    </location>
</feature>
<feature type="transmembrane region" description="Helical" evidence="1">
    <location>
        <begin position="218"/>
        <end position="240"/>
    </location>
</feature>
<sequence length="254" mass="26317">MNGVDVYGVAGIDLASRSFGLDVDAASTIAVVTGVLALAVVVVDRPWRFARNVVTIVHEAGHALLALLAGRRLQGITLHSDTSGVTVSKGKPTGPGMVLTALGGYPAPAVLGLVFAWLVSAEKLSVVLGIAAVLLLGVLVMVRNAYGIFSVVLSALVLGGIALFAGPGVQAAFVYLITWFLLFGAIRPMFELQTKRRRGAARDSDLDQLARLTALPALLWLLVLGVLAATCVIVGGMLLIDPAVAPDIFAVAET</sequence>
<dbReference type="OrthoDB" id="5184455at2"/>
<evidence type="ECO:0000256" key="1">
    <source>
        <dbReference type="SAM" id="Phobius"/>
    </source>
</evidence>
<keyword evidence="3" id="KW-1185">Reference proteome</keyword>
<dbReference type="Proteomes" id="UP000002791">
    <property type="component" value="Chromosome"/>
</dbReference>
<keyword evidence="1" id="KW-0472">Membrane</keyword>
<dbReference type="EMBL" id="CM001440">
    <property type="protein sequence ID" value="EHR62657.1"/>
    <property type="molecule type" value="Genomic_DNA"/>
</dbReference>
<evidence type="ECO:0000313" key="2">
    <source>
        <dbReference type="EMBL" id="EHR62657.1"/>
    </source>
</evidence>
<dbReference type="eggNOG" id="ENOG502ZBQ3">
    <property type="taxonomic scope" value="Bacteria"/>
</dbReference>
<protein>
    <recommendedName>
        <fullName evidence="4">Peptidase M50B-like protein</fullName>
    </recommendedName>
</protein>
<name>H5XG75_9PSEU</name>
<dbReference type="Pfam" id="PF13398">
    <property type="entry name" value="Peptidase_M50B"/>
    <property type="match status" value="1"/>
</dbReference>
<dbReference type="HOGENOM" id="CLU_088222_0_0_11"/>
<dbReference type="STRING" id="882082.SaccyDRAFT_3830"/>
<gene>
    <name evidence="2" type="ORF">SaccyDRAFT_3830</name>
</gene>
<keyword evidence="1" id="KW-1133">Transmembrane helix</keyword>